<sequence length="253" mass="29720">MSDKLELQGIYKKGYGLISKEVMQSQELSIGSKALYSYLCSYSGAGNTAYPSRKKICYDLGIHQDTLTKYLNELVVEGYIKKEQKNIKGNFQRNIYLILAIREKPVTEKNRNGKFPSREKPDTNNNSINNNNSDNNNNKGIYIVEIEKIVNYLNDKSGKKYKHTTPKTQKCIRARLKEGFDFDDFKTVIDKKCKQWKDDPTMNRYLRPETLFSPKFEGYLNEEDTYETRRYSTYYQEDRRKEKLRKIKDPASL</sequence>
<dbReference type="RefSeq" id="WP_091403483.1">
    <property type="nucleotide sequence ID" value="NZ_FMYV01000004.1"/>
</dbReference>
<dbReference type="InterPro" id="IPR036388">
    <property type="entry name" value="WH-like_DNA-bd_sf"/>
</dbReference>
<keyword evidence="4" id="KW-1185">Reference proteome</keyword>
<evidence type="ECO:0000313" key="4">
    <source>
        <dbReference type="Proteomes" id="UP000199322"/>
    </source>
</evidence>
<accession>A0A1G6LQF2</accession>
<reference evidence="3 4" key="1">
    <citation type="submission" date="2016-10" db="EMBL/GenBank/DDBJ databases">
        <authorList>
            <person name="de Groot N.N."/>
        </authorList>
    </citation>
    <scope>NUCLEOTIDE SEQUENCE [LARGE SCALE GENOMIC DNA]</scope>
    <source>
        <strain evidence="3 4">WG14</strain>
    </source>
</reference>
<protein>
    <recommendedName>
        <fullName evidence="2">Phage conserved hypothetical protein C-terminal domain-containing protein</fullName>
    </recommendedName>
</protein>
<name>A0A1G6LQF2_9BACT</name>
<gene>
    <name evidence="3" type="ORF">SAMN04488588_1112</name>
</gene>
<feature type="region of interest" description="Disordered" evidence="1">
    <location>
        <begin position="109"/>
        <end position="137"/>
    </location>
</feature>
<dbReference type="NCBIfam" id="TIGR02220">
    <property type="entry name" value="phg_TIGR02220"/>
    <property type="match status" value="1"/>
</dbReference>
<dbReference type="Gene3D" id="1.10.10.10">
    <property type="entry name" value="Winged helix-like DNA-binding domain superfamily/Winged helix DNA-binding domain"/>
    <property type="match status" value="1"/>
</dbReference>
<organism evidence="3 4">
    <name type="scientific">Geotoga petraea</name>
    <dbReference type="NCBI Taxonomy" id="28234"/>
    <lineage>
        <taxon>Bacteria</taxon>
        <taxon>Thermotogati</taxon>
        <taxon>Thermotogota</taxon>
        <taxon>Thermotogae</taxon>
        <taxon>Petrotogales</taxon>
        <taxon>Petrotogaceae</taxon>
        <taxon>Geotoga</taxon>
    </lineage>
</organism>
<evidence type="ECO:0000313" key="3">
    <source>
        <dbReference type="EMBL" id="SDC45473.1"/>
    </source>
</evidence>
<dbReference type="AlphaFoldDB" id="A0A1G6LQF2"/>
<dbReference type="Pfam" id="PF13730">
    <property type="entry name" value="HTH_36"/>
    <property type="match status" value="1"/>
</dbReference>
<dbReference type="EMBL" id="FMYV01000004">
    <property type="protein sequence ID" value="SDC45473.1"/>
    <property type="molecule type" value="Genomic_DNA"/>
</dbReference>
<proteinExistence type="predicted"/>
<dbReference type="Proteomes" id="UP000199322">
    <property type="component" value="Unassembled WGS sequence"/>
</dbReference>
<evidence type="ECO:0000256" key="1">
    <source>
        <dbReference type="SAM" id="MobiDB-lite"/>
    </source>
</evidence>
<dbReference type="Pfam" id="PF09524">
    <property type="entry name" value="Phg_2220_C"/>
    <property type="match status" value="1"/>
</dbReference>
<evidence type="ECO:0000259" key="2">
    <source>
        <dbReference type="Pfam" id="PF09524"/>
    </source>
</evidence>
<feature type="compositionally biased region" description="Basic and acidic residues" evidence="1">
    <location>
        <begin position="109"/>
        <end position="122"/>
    </location>
</feature>
<feature type="compositionally biased region" description="Low complexity" evidence="1">
    <location>
        <begin position="124"/>
        <end position="137"/>
    </location>
</feature>
<feature type="domain" description="Phage conserved hypothetical protein C-terminal" evidence="2">
    <location>
        <begin position="149"/>
        <end position="221"/>
    </location>
</feature>
<dbReference type="InterPro" id="IPR011741">
    <property type="entry name" value="Phg_2220_C"/>
</dbReference>
<dbReference type="STRING" id="28234.SAMN04488588_1112"/>